<keyword evidence="3" id="KW-1185">Reference proteome</keyword>
<feature type="non-terminal residue" evidence="2">
    <location>
        <position position="1"/>
    </location>
</feature>
<feature type="domain" description="Reverse transcriptase Ty1/copia-type" evidence="1">
    <location>
        <begin position="45"/>
        <end position="92"/>
    </location>
</feature>
<comment type="caution">
    <text evidence="2">The sequence shown here is derived from an EMBL/GenBank/DDBJ whole genome shotgun (WGS) entry which is preliminary data.</text>
</comment>
<protein>
    <recommendedName>
        <fullName evidence="1">Reverse transcriptase Ty1/copia-type domain-containing protein</fullName>
    </recommendedName>
</protein>
<name>A0A371E874_MUCPR</name>
<dbReference type="SUPFAM" id="SSF56672">
    <property type="entry name" value="DNA/RNA polymerases"/>
    <property type="match status" value="1"/>
</dbReference>
<dbReference type="OrthoDB" id="1938465at2759"/>
<evidence type="ECO:0000313" key="3">
    <source>
        <dbReference type="Proteomes" id="UP000257109"/>
    </source>
</evidence>
<dbReference type="AlphaFoldDB" id="A0A371E874"/>
<evidence type="ECO:0000313" key="2">
    <source>
        <dbReference type="EMBL" id="RDX62232.1"/>
    </source>
</evidence>
<reference evidence="2" key="1">
    <citation type="submission" date="2018-05" db="EMBL/GenBank/DDBJ databases">
        <title>Draft genome of Mucuna pruriens seed.</title>
        <authorList>
            <person name="Nnadi N.E."/>
            <person name="Vos R."/>
            <person name="Hasami M.H."/>
            <person name="Devisetty U.K."/>
            <person name="Aguiy J.C."/>
        </authorList>
    </citation>
    <scope>NUCLEOTIDE SEQUENCE [LARGE SCALE GENOMIC DNA]</scope>
    <source>
        <strain evidence="2">JCA_2017</strain>
    </source>
</reference>
<dbReference type="InterPro" id="IPR043502">
    <property type="entry name" value="DNA/RNA_pol_sf"/>
</dbReference>
<proteinExistence type="predicted"/>
<dbReference type="Proteomes" id="UP000257109">
    <property type="component" value="Unassembled WGS sequence"/>
</dbReference>
<gene>
    <name evidence="2" type="ORF">CR513_59458</name>
</gene>
<dbReference type="Pfam" id="PF07727">
    <property type="entry name" value="RVT_2"/>
    <property type="match status" value="1"/>
</dbReference>
<organism evidence="2 3">
    <name type="scientific">Mucuna pruriens</name>
    <name type="common">Velvet bean</name>
    <name type="synonym">Dolichos pruriens</name>
    <dbReference type="NCBI Taxonomy" id="157652"/>
    <lineage>
        <taxon>Eukaryota</taxon>
        <taxon>Viridiplantae</taxon>
        <taxon>Streptophyta</taxon>
        <taxon>Embryophyta</taxon>
        <taxon>Tracheophyta</taxon>
        <taxon>Spermatophyta</taxon>
        <taxon>Magnoliopsida</taxon>
        <taxon>eudicotyledons</taxon>
        <taxon>Gunneridae</taxon>
        <taxon>Pentapetalae</taxon>
        <taxon>rosids</taxon>
        <taxon>fabids</taxon>
        <taxon>Fabales</taxon>
        <taxon>Fabaceae</taxon>
        <taxon>Papilionoideae</taxon>
        <taxon>50 kb inversion clade</taxon>
        <taxon>NPAAA clade</taxon>
        <taxon>indigoferoid/millettioid clade</taxon>
        <taxon>Phaseoleae</taxon>
        <taxon>Mucuna</taxon>
    </lineage>
</organism>
<dbReference type="EMBL" id="QJKJ01015616">
    <property type="protein sequence ID" value="RDX62232.1"/>
    <property type="molecule type" value="Genomic_DNA"/>
</dbReference>
<dbReference type="InterPro" id="IPR013103">
    <property type="entry name" value="RVT_2"/>
</dbReference>
<accession>A0A371E874</accession>
<evidence type="ECO:0000259" key="1">
    <source>
        <dbReference type="Pfam" id="PF07727"/>
    </source>
</evidence>
<sequence>MPLGYNFSSDISLVYKLKKTLYELKQLPRAWFERFQLAMKNMITILIIYVDDMIVTGNDINELTKLKTYLTSKFDMKDLRGLKYFLGIEVARSK</sequence>